<dbReference type="PANTHER" id="PTHR21299">
    <property type="entry name" value="CYTIDYLATE KINASE/PANTOATE-BETA-ALANINE LIGASE"/>
    <property type="match status" value="1"/>
</dbReference>
<comment type="similarity">
    <text evidence="2 8">Belongs to the pantothenate synthetase family.</text>
</comment>
<dbReference type="Gene3D" id="3.30.1300.10">
    <property type="entry name" value="Pantoate-beta-alanine ligase, C-terminal domain"/>
    <property type="match status" value="1"/>
</dbReference>
<dbReference type="SUPFAM" id="SSF52374">
    <property type="entry name" value="Nucleotidylyl transferase"/>
    <property type="match status" value="1"/>
</dbReference>
<evidence type="ECO:0000256" key="8">
    <source>
        <dbReference type="HAMAP-Rule" id="MF_00158"/>
    </source>
</evidence>
<organism evidence="9 10">
    <name type="scientific">Planifilum fimeticola</name>
    <dbReference type="NCBI Taxonomy" id="201975"/>
    <lineage>
        <taxon>Bacteria</taxon>
        <taxon>Bacillati</taxon>
        <taxon>Bacillota</taxon>
        <taxon>Bacilli</taxon>
        <taxon>Bacillales</taxon>
        <taxon>Thermoactinomycetaceae</taxon>
        <taxon>Planifilum</taxon>
    </lineage>
</organism>
<name>A0A2T0LDE3_9BACL</name>
<dbReference type="EC" id="6.3.2.1" evidence="8"/>
<dbReference type="NCBIfam" id="TIGR00125">
    <property type="entry name" value="cyt_tran_rel"/>
    <property type="match status" value="1"/>
</dbReference>
<dbReference type="UniPathway" id="UPA00028">
    <property type="reaction ID" value="UER00005"/>
</dbReference>
<evidence type="ECO:0000313" key="10">
    <source>
        <dbReference type="Proteomes" id="UP000237797"/>
    </source>
</evidence>
<dbReference type="GO" id="GO:0005524">
    <property type="term" value="F:ATP binding"/>
    <property type="evidence" value="ECO:0007669"/>
    <property type="project" value="UniProtKB-KW"/>
</dbReference>
<dbReference type="InterPro" id="IPR042176">
    <property type="entry name" value="Pantoate_ligase_C"/>
</dbReference>
<dbReference type="FunFam" id="3.40.50.620:FF:000013">
    <property type="entry name" value="Pantothenate synthetase"/>
    <property type="match status" value="1"/>
</dbReference>
<keyword evidence="10" id="KW-1185">Reference proteome</keyword>
<keyword evidence="4 8" id="KW-0566">Pantothenate biosynthesis</keyword>
<evidence type="ECO:0000256" key="2">
    <source>
        <dbReference type="ARBA" id="ARBA00009256"/>
    </source>
</evidence>
<accession>A0A2T0LDE3</accession>
<protein>
    <recommendedName>
        <fullName evidence="8">Pantothenate synthetase</fullName>
        <shortName evidence="8">PS</shortName>
        <ecNumber evidence="8">6.3.2.1</ecNumber>
    </recommendedName>
    <alternativeName>
        <fullName evidence="8">Pantoate--beta-alanine ligase</fullName>
    </alternativeName>
    <alternativeName>
        <fullName evidence="8">Pantoate-activating enzyme</fullName>
    </alternativeName>
</protein>
<keyword evidence="6 8" id="KW-0067">ATP-binding</keyword>
<comment type="miscellaneous">
    <text evidence="8">The reaction proceeds by a bi uni uni bi ping pong mechanism.</text>
</comment>
<dbReference type="GO" id="GO:0005829">
    <property type="term" value="C:cytosol"/>
    <property type="evidence" value="ECO:0007669"/>
    <property type="project" value="TreeGrafter"/>
</dbReference>
<gene>
    <name evidence="8" type="primary">panC</name>
    <name evidence="9" type="ORF">CLV97_11723</name>
</gene>
<evidence type="ECO:0000256" key="1">
    <source>
        <dbReference type="ARBA" id="ARBA00004990"/>
    </source>
</evidence>
<feature type="binding site" evidence="8">
    <location>
        <begin position="28"/>
        <end position="35"/>
    </location>
    <ligand>
        <name>ATP</name>
        <dbReference type="ChEBI" id="CHEBI:30616"/>
    </ligand>
</feature>
<proteinExistence type="inferred from homology"/>
<dbReference type="InterPro" id="IPR004821">
    <property type="entry name" value="Cyt_trans-like"/>
</dbReference>
<comment type="catalytic activity">
    <reaction evidence="7 8">
        <text>(R)-pantoate + beta-alanine + ATP = (R)-pantothenate + AMP + diphosphate + H(+)</text>
        <dbReference type="Rhea" id="RHEA:10912"/>
        <dbReference type="ChEBI" id="CHEBI:15378"/>
        <dbReference type="ChEBI" id="CHEBI:15980"/>
        <dbReference type="ChEBI" id="CHEBI:29032"/>
        <dbReference type="ChEBI" id="CHEBI:30616"/>
        <dbReference type="ChEBI" id="CHEBI:33019"/>
        <dbReference type="ChEBI" id="CHEBI:57966"/>
        <dbReference type="ChEBI" id="CHEBI:456215"/>
        <dbReference type="EC" id="6.3.2.1"/>
    </reaction>
</comment>
<evidence type="ECO:0000256" key="5">
    <source>
        <dbReference type="ARBA" id="ARBA00022741"/>
    </source>
</evidence>
<feature type="binding site" evidence="8">
    <location>
        <position position="59"/>
    </location>
    <ligand>
        <name>beta-alanine</name>
        <dbReference type="ChEBI" id="CHEBI:57966"/>
    </ligand>
</feature>
<reference evidence="9 10" key="1">
    <citation type="submission" date="2018-03" db="EMBL/GenBank/DDBJ databases">
        <title>Genomic Encyclopedia of Archaeal and Bacterial Type Strains, Phase II (KMG-II): from individual species to whole genera.</title>
        <authorList>
            <person name="Goeker M."/>
        </authorList>
    </citation>
    <scope>NUCLEOTIDE SEQUENCE [LARGE SCALE GENOMIC DNA]</scope>
    <source>
        <strain evidence="9 10">DSM 44946</strain>
    </source>
</reference>
<feature type="binding site" evidence="8">
    <location>
        <begin position="182"/>
        <end position="185"/>
    </location>
    <ligand>
        <name>ATP</name>
        <dbReference type="ChEBI" id="CHEBI:30616"/>
    </ligand>
</feature>
<keyword evidence="3 8" id="KW-0436">Ligase</keyword>
<dbReference type="Gene3D" id="3.40.50.620">
    <property type="entry name" value="HUPs"/>
    <property type="match status" value="1"/>
</dbReference>
<comment type="subunit">
    <text evidence="8">Homodimer.</text>
</comment>
<evidence type="ECO:0000256" key="3">
    <source>
        <dbReference type="ARBA" id="ARBA00022598"/>
    </source>
</evidence>
<dbReference type="Proteomes" id="UP000237797">
    <property type="component" value="Unassembled WGS sequence"/>
</dbReference>
<comment type="function">
    <text evidence="8">Catalyzes the condensation of pantoate with beta-alanine in an ATP-dependent reaction via a pantoyl-adenylate intermediate.</text>
</comment>
<feature type="active site" description="Proton donor" evidence="8">
    <location>
        <position position="35"/>
    </location>
</feature>
<comment type="caution">
    <text evidence="9">The sequence shown here is derived from an EMBL/GenBank/DDBJ whole genome shotgun (WGS) entry which is preliminary data.</text>
</comment>
<keyword evidence="5 8" id="KW-0547">Nucleotide-binding</keyword>
<dbReference type="NCBIfam" id="TIGR00018">
    <property type="entry name" value="panC"/>
    <property type="match status" value="1"/>
</dbReference>
<evidence type="ECO:0000256" key="7">
    <source>
        <dbReference type="ARBA" id="ARBA00048258"/>
    </source>
</evidence>
<dbReference type="AlphaFoldDB" id="A0A2T0LDE3"/>
<dbReference type="PANTHER" id="PTHR21299:SF1">
    <property type="entry name" value="PANTOATE--BETA-ALANINE LIGASE"/>
    <property type="match status" value="1"/>
</dbReference>
<evidence type="ECO:0000313" key="9">
    <source>
        <dbReference type="EMBL" id="PRX40040.1"/>
    </source>
</evidence>
<dbReference type="EMBL" id="PVNE01000017">
    <property type="protein sequence ID" value="PRX40040.1"/>
    <property type="molecule type" value="Genomic_DNA"/>
</dbReference>
<feature type="binding site" evidence="8">
    <location>
        <position position="151"/>
    </location>
    <ligand>
        <name>(R)-pantoate</name>
        <dbReference type="ChEBI" id="CHEBI:15980"/>
    </ligand>
</feature>
<dbReference type="GO" id="GO:0004592">
    <property type="term" value="F:pantoate-beta-alanine ligase activity"/>
    <property type="evidence" value="ECO:0007669"/>
    <property type="project" value="UniProtKB-UniRule"/>
</dbReference>
<feature type="binding site" evidence="8">
    <location>
        <begin position="145"/>
        <end position="148"/>
    </location>
    <ligand>
        <name>ATP</name>
        <dbReference type="ChEBI" id="CHEBI:30616"/>
    </ligand>
</feature>
<comment type="subcellular location">
    <subcellularLocation>
        <location evidence="8">Cytoplasm</location>
    </subcellularLocation>
</comment>
<evidence type="ECO:0000256" key="6">
    <source>
        <dbReference type="ARBA" id="ARBA00022840"/>
    </source>
</evidence>
<dbReference type="RefSeq" id="WP_106345577.1">
    <property type="nucleotide sequence ID" value="NZ_PVNE01000017.1"/>
</dbReference>
<dbReference type="GO" id="GO:0015940">
    <property type="term" value="P:pantothenate biosynthetic process"/>
    <property type="evidence" value="ECO:0007669"/>
    <property type="project" value="UniProtKB-UniRule"/>
</dbReference>
<sequence>MKTVETVKELRSCLRPLRDRRIGLVPTMGYLHEGHVSLIRKAREECDVVVLSVFVNPLQFGPQEDFARYPRDLERDARIAEQAGVDFLFAPPVEEMYPQQPLTKVTVSQLTDRLCGASRPGHFDGVATVVAKLFHIVEPDRAYFGMKDAQQVAVVEQMVRDLHFPVTVVPCPTVREEDGLALSSRNVYLSAEERSQATVLSAGLREVAEKVKRGEMTLASQAIDYLKRRISSKPLARIDYVDVLAFPELTPVKELTGRRVIVAVAVRFGSTRLIDNIILHEKEDLPCSAR</sequence>
<dbReference type="CDD" id="cd00560">
    <property type="entry name" value="PanC"/>
    <property type="match status" value="1"/>
</dbReference>
<dbReference type="HAMAP" id="MF_00158">
    <property type="entry name" value="PanC"/>
    <property type="match status" value="1"/>
</dbReference>
<dbReference type="OrthoDB" id="9773087at2"/>
<feature type="binding site" evidence="8">
    <location>
        <position position="59"/>
    </location>
    <ligand>
        <name>(R)-pantoate</name>
        <dbReference type="ChEBI" id="CHEBI:15980"/>
    </ligand>
</feature>
<evidence type="ECO:0000256" key="4">
    <source>
        <dbReference type="ARBA" id="ARBA00022655"/>
    </source>
</evidence>
<feature type="binding site" evidence="8">
    <location>
        <position position="174"/>
    </location>
    <ligand>
        <name>ATP</name>
        <dbReference type="ChEBI" id="CHEBI:30616"/>
    </ligand>
</feature>
<keyword evidence="8" id="KW-0963">Cytoplasm</keyword>
<dbReference type="InterPro" id="IPR003721">
    <property type="entry name" value="Pantoate_ligase"/>
</dbReference>
<comment type="pathway">
    <text evidence="1 8">Cofactor biosynthesis; (R)-pantothenate biosynthesis; (R)-pantothenate from (R)-pantoate and beta-alanine: step 1/1.</text>
</comment>
<dbReference type="InterPro" id="IPR014729">
    <property type="entry name" value="Rossmann-like_a/b/a_fold"/>
</dbReference>
<dbReference type="Pfam" id="PF02569">
    <property type="entry name" value="Pantoate_ligase"/>
    <property type="match status" value="1"/>
</dbReference>